<dbReference type="Proteomes" id="UP000755585">
    <property type="component" value="Unassembled WGS sequence"/>
</dbReference>
<name>A0ABS4UBL1_9ACTN</name>
<dbReference type="EMBL" id="JAGINT010000001">
    <property type="protein sequence ID" value="MBP2349030.1"/>
    <property type="molecule type" value="Genomic_DNA"/>
</dbReference>
<reference evidence="2 3" key="1">
    <citation type="submission" date="2021-03" db="EMBL/GenBank/DDBJ databases">
        <title>Sequencing the genomes of 1000 actinobacteria strains.</title>
        <authorList>
            <person name="Klenk H.-P."/>
        </authorList>
    </citation>
    <scope>NUCLEOTIDE SEQUENCE [LARGE SCALE GENOMIC DNA]</scope>
    <source>
        <strain evidence="2 3">DSM 18824</strain>
    </source>
</reference>
<feature type="coiled-coil region" evidence="1">
    <location>
        <begin position="75"/>
        <end position="130"/>
    </location>
</feature>
<accession>A0ABS4UBL1</accession>
<evidence type="ECO:0000313" key="3">
    <source>
        <dbReference type="Proteomes" id="UP000755585"/>
    </source>
</evidence>
<dbReference type="RefSeq" id="WP_209692258.1">
    <property type="nucleotide sequence ID" value="NZ_BAAAVU010000028.1"/>
</dbReference>
<comment type="caution">
    <text evidence="2">The sequence shown here is derived from an EMBL/GenBank/DDBJ whole genome shotgun (WGS) entry which is preliminary data.</text>
</comment>
<keyword evidence="1" id="KW-0175">Coiled coil</keyword>
<protein>
    <submittedName>
        <fullName evidence="2">Uncharacterized protein</fullName>
    </submittedName>
</protein>
<evidence type="ECO:0000313" key="2">
    <source>
        <dbReference type="EMBL" id="MBP2349030.1"/>
    </source>
</evidence>
<evidence type="ECO:0000256" key="1">
    <source>
        <dbReference type="SAM" id="Coils"/>
    </source>
</evidence>
<keyword evidence="3" id="KW-1185">Reference proteome</keyword>
<proteinExistence type="predicted"/>
<sequence>MGRKPRDRNADAASLTAAADRLLAGTPLRSASGKLTITDLITESGLRRDVAYEHPVVIDSFKARVKAQNTTPLAMLELAEENTALREKNDRLTKELGTERDNTAALRRVTAELALELDQAKEQLAAAAAVTRLDTRPRRK</sequence>
<organism evidence="2 3">
    <name type="scientific">Kribbella aluminosa</name>
    <dbReference type="NCBI Taxonomy" id="416017"/>
    <lineage>
        <taxon>Bacteria</taxon>
        <taxon>Bacillati</taxon>
        <taxon>Actinomycetota</taxon>
        <taxon>Actinomycetes</taxon>
        <taxon>Propionibacteriales</taxon>
        <taxon>Kribbellaceae</taxon>
        <taxon>Kribbella</taxon>
    </lineage>
</organism>
<gene>
    <name evidence="2" type="ORF">JOF29_000113</name>
</gene>